<dbReference type="InterPro" id="IPR001870">
    <property type="entry name" value="B30.2/SPRY"/>
</dbReference>
<dbReference type="Gene3D" id="2.60.120.920">
    <property type="match status" value="1"/>
</dbReference>
<dbReference type="CDD" id="cd11709">
    <property type="entry name" value="SPRY"/>
    <property type="match status" value="1"/>
</dbReference>
<evidence type="ECO:0000313" key="4">
    <source>
        <dbReference type="Proteomes" id="UP001153678"/>
    </source>
</evidence>
<dbReference type="AlphaFoldDB" id="A0A9W4WSG1"/>
<comment type="caution">
    <text evidence="3">The sequence shown here is derived from an EMBL/GenBank/DDBJ whole genome shotgun (WGS) entry which is preliminary data.</text>
</comment>
<evidence type="ECO:0000259" key="1">
    <source>
        <dbReference type="PROSITE" id="PS50097"/>
    </source>
</evidence>
<sequence length="461" mass="53817">MTTLTQPSLKRKSLQDDLSRLLDDERFFDISLKCSDNVVLRACKNIISTRSEVLNDYIFNKQKKNNNQIEFDKINSTAMRFILEYLYTDKNEREELSVDNVVEIYYSATYFEIGDLQYEIIEFTKRSLEDGDEDLGKKLLSECIEKFSLKTDNDMIQLLVDWVAKIQLVPSEAEKDSLSLLGLEYLLAKTYDTERSFATYELEIFEYSSIKSKQILSEGKKLDLKMGAYDFNYESSKIQKILTGLAPLLNFIDLNRINHEDIVKKIEPLNIFPPEIITNAYRYKLERIHEVSQPIRGCLIFKWKNFDNEIWQFENKLYITKNGFTLEADPSLKSHKSIMGNIIIKGKGYHKWDILIENLTDLIYIGICETNSQFNKPYTKGFRGWALCSDGYVYNEKTCKWNNAKFKENDLVSVIVNMNTKHCYFAVNGIIHYDVISNSFPDQVYPFVSLKKGSKLRVQSY</sequence>
<feature type="domain" description="B30.2/SPRY" evidence="2">
    <location>
        <begin position="283"/>
        <end position="461"/>
    </location>
</feature>
<dbReference type="SUPFAM" id="SSF49899">
    <property type="entry name" value="Concanavalin A-like lectins/glucanases"/>
    <property type="match status" value="1"/>
</dbReference>
<gene>
    <name evidence="3" type="ORF">FWILDA_LOCUS10759</name>
</gene>
<proteinExistence type="predicted"/>
<dbReference type="InterPro" id="IPR013320">
    <property type="entry name" value="ConA-like_dom_sf"/>
</dbReference>
<dbReference type="OrthoDB" id="2317347at2759"/>
<protein>
    <submittedName>
        <fullName evidence="3">13935_t:CDS:1</fullName>
    </submittedName>
</protein>
<evidence type="ECO:0000259" key="2">
    <source>
        <dbReference type="PROSITE" id="PS50188"/>
    </source>
</evidence>
<name>A0A9W4WSG1_9GLOM</name>
<accession>A0A9W4WSG1</accession>
<dbReference type="SUPFAM" id="SSF54695">
    <property type="entry name" value="POZ domain"/>
    <property type="match status" value="1"/>
</dbReference>
<feature type="domain" description="BTB" evidence="1">
    <location>
        <begin position="28"/>
        <end position="95"/>
    </location>
</feature>
<reference evidence="3" key="1">
    <citation type="submission" date="2022-08" db="EMBL/GenBank/DDBJ databases">
        <authorList>
            <person name="Kallberg Y."/>
            <person name="Tangrot J."/>
            <person name="Rosling A."/>
        </authorList>
    </citation>
    <scope>NUCLEOTIDE SEQUENCE</scope>
    <source>
        <strain evidence="3">Wild A</strain>
    </source>
</reference>
<dbReference type="InterPro" id="IPR011333">
    <property type="entry name" value="SKP1/BTB/POZ_sf"/>
</dbReference>
<dbReference type="SMART" id="SM00225">
    <property type="entry name" value="BTB"/>
    <property type="match status" value="1"/>
</dbReference>
<organism evidence="3 4">
    <name type="scientific">Funneliformis geosporum</name>
    <dbReference type="NCBI Taxonomy" id="1117311"/>
    <lineage>
        <taxon>Eukaryota</taxon>
        <taxon>Fungi</taxon>
        <taxon>Fungi incertae sedis</taxon>
        <taxon>Mucoromycota</taxon>
        <taxon>Glomeromycotina</taxon>
        <taxon>Glomeromycetes</taxon>
        <taxon>Glomerales</taxon>
        <taxon>Glomeraceae</taxon>
        <taxon>Funneliformis</taxon>
    </lineage>
</organism>
<dbReference type="PROSITE" id="PS50097">
    <property type="entry name" value="BTB"/>
    <property type="match status" value="1"/>
</dbReference>
<dbReference type="CDD" id="cd18186">
    <property type="entry name" value="BTB_POZ_ZBTB_KLHL-like"/>
    <property type="match status" value="1"/>
</dbReference>
<keyword evidence="4" id="KW-1185">Reference proteome</keyword>
<dbReference type="InterPro" id="IPR003877">
    <property type="entry name" value="SPRY_dom"/>
</dbReference>
<dbReference type="EMBL" id="CAMKVN010002840">
    <property type="protein sequence ID" value="CAI2182800.1"/>
    <property type="molecule type" value="Genomic_DNA"/>
</dbReference>
<dbReference type="InterPro" id="IPR000210">
    <property type="entry name" value="BTB/POZ_dom"/>
</dbReference>
<dbReference type="Gene3D" id="3.30.710.10">
    <property type="entry name" value="Potassium Channel Kv1.1, Chain A"/>
    <property type="match status" value="1"/>
</dbReference>
<dbReference type="InterPro" id="IPR043136">
    <property type="entry name" value="B30.2/SPRY_sf"/>
</dbReference>
<dbReference type="Proteomes" id="UP001153678">
    <property type="component" value="Unassembled WGS sequence"/>
</dbReference>
<dbReference type="Pfam" id="PF00651">
    <property type="entry name" value="BTB"/>
    <property type="match status" value="1"/>
</dbReference>
<dbReference type="Pfam" id="PF00622">
    <property type="entry name" value="SPRY"/>
    <property type="match status" value="1"/>
</dbReference>
<evidence type="ECO:0000313" key="3">
    <source>
        <dbReference type="EMBL" id="CAI2182800.1"/>
    </source>
</evidence>
<dbReference type="PROSITE" id="PS50188">
    <property type="entry name" value="B302_SPRY"/>
    <property type="match status" value="1"/>
</dbReference>